<dbReference type="EMBL" id="CM047738">
    <property type="protein sequence ID" value="KAJ0046886.1"/>
    <property type="molecule type" value="Genomic_DNA"/>
</dbReference>
<gene>
    <name evidence="1" type="ORF">Pint_06085</name>
</gene>
<accession>A0ACC0Z9G4</accession>
<name>A0ACC0Z9G4_9ROSI</name>
<organism evidence="1 2">
    <name type="scientific">Pistacia integerrima</name>
    <dbReference type="NCBI Taxonomy" id="434235"/>
    <lineage>
        <taxon>Eukaryota</taxon>
        <taxon>Viridiplantae</taxon>
        <taxon>Streptophyta</taxon>
        <taxon>Embryophyta</taxon>
        <taxon>Tracheophyta</taxon>
        <taxon>Spermatophyta</taxon>
        <taxon>Magnoliopsida</taxon>
        <taxon>eudicotyledons</taxon>
        <taxon>Gunneridae</taxon>
        <taxon>Pentapetalae</taxon>
        <taxon>rosids</taxon>
        <taxon>malvids</taxon>
        <taxon>Sapindales</taxon>
        <taxon>Anacardiaceae</taxon>
        <taxon>Pistacia</taxon>
    </lineage>
</organism>
<keyword evidence="2" id="KW-1185">Reference proteome</keyword>
<dbReference type="Proteomes" id="UP001163603">
    <property type="component" value="Chromosome 3"/>
</dbReference>
<evidence type="ECO:0000313" key="2">
    <source>
        <dbReference type="Proteomes" id="UP001163603"/>
    </source>
</evidence>
<comment type="caution">
    <text evidence="1">The sequence shown here is derived from an EMBL/GenBank/DDBJ whole genome shotgun (WGS) entry which is preliminary data.</text>
</comment>
<reference evidence="2" key="1">
    <citation type="journal article" date="2023" name="G3 (Bethesda)">
        <title>Genome assembly and association tests identify interacting loci associated with vigor, precocity, and sex in interspecific pistachio rootstocks.</title>
        <authorList>
            <person name="Palmer W."/>
            <person name="Jacygrad E."/>
            <person name="Sagayaradj S."/>
            <person name="Cavanaugh K."/>
            <person name="Han R."/>
            <person name="Bertier L."/>
            <person name="Beede B."/>
            <person name="Kafkas S."/>
            <person name="Golino D."/>
            <person name="Preece J."/>
            <person name="Michelmore R."/>
        </authorList>
    </citation>
    <scope>NUCLEOTIDE SEQUENCE [LARGE SCALE GENOMIC DNA]</scope>
</reference>
<protein>
    <submittedName>
        <fullName evidence="1">Uncharacterized protein</fullName>
    </submittedName>
</protein>
<evidence type="ECO:0000313" key="1">
    <source>
        <dbReference type="EMBL" id="KAJ0046886.1"/>
    </source>
</evidence>
<sequence length="113" mass="12502">MHKVSHLGAGDPLYVAGGQPKSFDSEFANETFAQDGYINTLLTWMISSSQTFLSYCYSGYPRPLTPVPGDCGYYLHAHQLTLSHPTTNEVIEVMAPLPSILQTQEEAKKITIH</sequence>
<proteinExistence type="predicted"/>